<accession>A0A0F9VW71</accession>
<protein>
    <submittedName>
        <fullName evidence="2">Uncharacterized protein</fullName>
    </submittedName>
</protein>
<sequence>MGTKVLKKLGAKAASKPAAISARIRKRGWIVMAAFVIPTTVAAIMILLRLWVPGLAWLE</sequence>
<dbReference type="AlphaFoldDB" id="A0A0F9VW71"/>
<dbReference type="EMBL" id="LAZR01000009">
    <property type="protein sequence ID" value="KKO08345.1"/>
    <property type="molecule type" value="Genomic_DNA"/>
</dbReference>
<keyword evidence="1" id="KW-0472">Membrane</keyword>
<evidence type="ECO:0000256" key="1">
    <source>
        <dbReference type="SAM" id="Phobius"/>
    </source>
</evidence>
<gene>
    <name evidence="2" type="ORF">LCGC14_0042830</name>
</gene>
<feature type="transmembrane region" description="Helical" evidence="1">
    <location>
        <begin position="29"/>
        <end position="52"/>
    </location>
</feature>
<proteinExistence type="predicted"/>
<organism evidence="2">
    <name type="scientific">marine sediment metagenome</name>
    <dbReference type="NCBI Taxonomy" id="412755"/>
    <lineage>
        <taxon>unclassified sequences</taxon>
        <taxon>metagenomes</taxon>
        <taxon>ecological metagenomes</taxon>
    </lineage>
</organism>
<evidence type="ECO:0000313" key="2">
    <source>
        <dbReference type="EMBL" id="KKO08345.1"/>
    </source>
</evidence>
<keyword evidence="1" id="KW-0812">Transmembrane</keyword>
<keyword evidence="1" id="KW-1133">Transmembrane helix</keyword>
<comment type="caution">
    <text evidence="2">The sequence shown here is derived from an EMBL/GenBank/DDBJ whole genome shotgun (WGS) entry which is preliminary data.</text>
</comment>
<name>A0A0F9VW71_9ZZZZ</name>
<reference evidence="2" key="1">
    <citation type="journal article" date="2015" name="Nature">
        <title>Complex archaea that bridge the gap between prokaryotes and eukaryotes.</title>
        <authorList>
            <person name="Spang A."/>
            <person name="Saw J.H."/>
            <person name="Jorgensen S.L."/>
            <person name="Zaremba-Niedzwiedzka K."/>
            <person name="Martijn J."/>
            <person name="Lind A.E."/>
            <person name="van Eijk R."/>
            <person name="Schleper C."/>
            <person name="Guy L."/>
            <person name="Ettema T.J."/>
        </authorList>
    </citation>
    <scope>NUCLEOTIDE SEQUENCE</scope>
</reference>